<dbReference type="AlphaFoldDB" id="A0A1H6EVM0"/>
<dbReference type="EMBL" id="FNVT01000020">
    <property type="protein sequence ID" value="SEH01453.1"/>
    <property type="molecule type" value="Genomic_DNA"/>
</dbReference>
<sequence length="86" mass="9110">MDAASWLEATEGWGRAMVSVLDALHAWQAGGRARAATLLAASRELQGRSRAVRADPPRNRWGAAPVRVGDGVVDVFLAEAAARVES</sequence>
<reference evidence="1 2" key="1">
    <citation type="submission" date="2016-10" db="EMBL/GenBank/DDBJ databases">
        <authorList>
            <person name="de Groot N.N."/>
        </authorList>
    </citation>
    <scope>NUCLEOTIDE SEQUENCE [LARGE SCALE GENOMIC DNA]</scope>
    <source>
        <strain evidence="1 2">CGMCC 4.7037</strain>
    </source>
</reference>
<evidence type="ECO:0000313" key="2">
    <source>
        <dbReference type="Proteomes" id="UP000236732"/>
    </source>
</evidence>
<evidence type="ECO:0000313" key="1">
    <source>
        <dbReference type="EMBL" id="SEH01453.1"/>
    </source>
</evidence>
<accession>A0A1H6EVM0</accession>
<dbReference type="RefSeq" id="WP_200824720.1">
    <property type="nucleotide sequence ID" value="NZ_FNVT01000020.1"/>
</dbReference>
<protein>
    <submittedName>
        <fullName evidence="1">Hyaluronoglucosaminidase</fullName>
    </submittedName>
</protein>
<organism evidence="1 2">
    <name type="scientific">Nonomuraea solani</name>
    <dbReference type="NCBI Taxonomy" id="1144553"/>
    <lineage>
        <taxon>Bacteria</taxon>
        <taxon>Bacillati</taxon>
        <taxon>Actinomycetota</taxon>
        <taxon>Actinomycetes</taxon>
        <taxon>Streptosporangiales</taxon>
        <taxon>Streptosporangiaceae</taxon>
        <taxon>Nonomuraea</taxon>
    </lineage>
</organism>
<dbReference type="Proteomes" id="UP000236732">
    <property type="component" value="Unassembled WGS sequence"/>
</dbReference>
<proteinExistence type="predicted"/>
<gene>
    <name evidence="1" type="ORF">SAMN05444920_120157</name>
</gene>
<name>A0A1H6EVM0_9ACTN</name>
<keyword evidence="2" id="KW-1185">Reference proteome</keyword>